<feature type="region of interest" description="Disordered" evidence="10">
    <location>
        <begin position="1"/>
        <end position="80"/>
    </location>
</feature>
<dbReference type="SUPFAM" id="SSF53474">
    <property type="entry name" value="alpha/beta-Hydrolases"/>
    <property type="match status" value="1"/>
</dbReference>
<keyword evidence="9" id="KW-0813">Transport</keyword>
<dbReference type="GO" id="GO:0005789">
    <property type="term" value="C:endoplasmic reticulum membrane"/>
    <property type="evidence" value="ECO:0007669"/>
    <property type="project" value="UniProtKB-SubCell"/>
</dbReference>
<evidence type="ECO:0000259" key="11">
    <source>
        <dbReference type="Pfam" id="PF07819"/>
    </source>
</evidence>
<keyword evidence="7" id="KW-0496">Mitochondrion</keyword>
<evidence type="ECO:0000256" key="4">
    <source>
        <dbReference type="ARBA" id="ARBA00015856"/>
    </source>
</evidence>
<dbReference type="PANTHER" id="PTHR48182">
    <property type="entry name" value="PROTEIN SERAC1"/>
    <property type="match status" value="1"/>
</dbReference>
<evidence type="ECO:0000256" key="2">
    <source>
        <dbReference type="ARBA" id="ARBA00004173"/>
    </source>
</evidence>
<feature type="compositionally biased region" description="Basic and acidic residues" evidence="10">
    <location>
        <begin position="9"/>
        <end position="20"/>
    </location>
</feature>
<dbReference type="InterPro" id="IPR029058">
    <property type="entry name" value="AB_hydrolase_fold"/>
</dbReference>
<dbReference type="EC" id="3.1.-.-" evidence="9"/>
<dbReference type="GO" id="GO:0015031">
    <property type="term" value="P:protein transport"/>
    <property type="evidence" value="ECO:0007669"/>
    <property type="project" value="UniProtKB-KW"/>
</dbReference>
<dbReference type="AlphaFoldDB" id="A0AAW0RAG0"/>
<keyword evidence="5" id="KW-0677">Repeat</keyword>
<name>A0AAW0RAG0_9PEZI</name>
<dbReference type="Gene3D" id="3.40.50.1820">
    <property type="entry name" value="alpha/beta hydrolase"/>
    <property type="match status" value="1"/>
</dbReference>
<dbReference type="InterPro" id="IPR052374">
    <property type="entry name" value="SERAC1"/>
</dbReference>
<dbReference type="Pfam" id="PF07819">
    <property type="entry name" value="PGAP1"/>
    <property type="match status" value="1"/>
</dbReference>
<evidence type="ECO:0000256" key="8">
    <source>
        <dbReference type="ARBA" id="ARBA00023136"/>
    </source>
</evidence>
<feature type="compositionally biased region" description="Low complexity" evidence="10">
    <location>
        <begin position="21"/>
        <end position="31"/>
    </location>
</feature>
<organism evidence="13 14">
    <name type="scientific">Apiospora kogelbergensis</name>
    <dbReference type="NCBI Taxonomy" id="1337665"/>
    <lineage>
        <taxon>Eukaryota</taxon>
        <taxon>Fungi</taxon>
        <taxon>Dikarya</taxon>
        <taxon>Ascomycota</taxon>
        <taxon>Pezizomycotina</taxon>
        <taxon>Sordariomycetes</taxon>
        <taxon>Xylariomycetidae</taxon>
        <taxon>Amphisphaeriales</taxon>
        <taxon>Apiosporaceae</taxon>
        <taxon>Apiospora</taxon>
    </lineage>
</organism>
<dbReference type="GO" id="GO:0005739">
    <property type="term" value="C:mitochondrion"/>
    <property type="evidence" value="ECO:0007669"/>
    <property type="project" value="UniProtKB-SubCell"/>
</dbReference>
<reference evidence="13 14" key="1">
    <citation type="submission" date="2023-01" db="EMBL/GenBank/DDBJ databases">
        <title>Analysis of 21 Apiospora genomes using comparative genomics revels a genus with tremendous synthesis potential of carbohydrate active enzymes and secondary metabolites.</title>
        <authorList>
            <person name="Sorensen T."/>
        </authorList>
    </citation>
    <scope>NUCLEOTIDE SEQUENCE [LARGE SCALE GENOMIC DNA]</scope>
    <source>
        <strain evidence="13 14">CBS 117206</strain>
    </source>
</reference>
<dbReference type="GO" id="GO:0016788">
    <property type="term" value="F:hydrolase activity, acting on ester bonds"/>
    <property type="evidence" value="ECO:0007669"/>
    <property type="project" value="InterPro"/>
</dbReference>
<dbReference type="PANTHER" id="PTHR48182:SF2">
    <property type="entry name" value="PROTEIN SERAC1"/>
    <property type="match status" value="1"/>
</dbReference>
<gene>
    <name evidence="13" type="ORF">PG999_003175</name>
</gene>
<feature type="domain" description="GPI inositol-deacylase PGAP1-like alpha/beta" evidence="11">
    <location>
        <begin position="151"/>
        <end position="248"/>
    </location>
</feature>
<evidence type="ECO:0000256" key="1">
    <source>
        <dbReference type="ARBA" id="ARBA00003496"/>
    </source>
</evidence>
<dbReference type="EMBL" id="JAQQWP010000002">
    <property type="protein sequence ID" value="KAK8130795.1"/>
    <property type="molecule type" value="Genomic_DNA"/>
</dbReference>
<keyword evidence="14" id="KW-1185">Reference proteome</keyword>
<protein>
    <recommendedName>
        <fullName evidence="4 9">GPI inositol-deacylase</fullName>
        <ecNumber evidence="9">3.1.-.-</ecNumber>
    </recommendedName>
</protein>
<evidence type="ECO:0000256" key="7">
    <source>
        <dbReference type="ARBA" id="ARBA00023128"/>
    </source>
</evidence>
<dbReference type="Proteomes" id="UP001392437">
    <property type="component" value="Unassembled WGS sequence"/>
</dbReference>
<evidence type="ECO:0000256" key="10">
    <source>
        <dbReference type="SAM" id="MobiDB-lite"/>
    </source>
</evidence>
<evidence type="ECO:0000256" key="3">
    <source>
        <dbReference type="ARBA" id="ARBA00004370"/>
    </source>
</evidence>
<keyword evidence="6 9" id="KW-0256">Endoplasmic reticulum</keyword>
<evidence type="ECO:0000256" key="6">
    <source>
        <dbReference type="ARBA" id="ARBA00022824"/>
    </source>
</evidence>
<evidence type="ECO:0000256" key="9">
    <source>
        <dbReference type="RuleBase" id="RU365011"/>
    </source>
</evidence>
<accession>A0AAW0RAG0</accession>
<evidence type="ECO:0000259" key="12">
    <source>
        <dbReference type="Pfam" id="PF24883"/>
    </source>
</evidence>
<evidence type="ECO:0000313" key="14">
    <source>
        <dbReference type="Proteomes" id="UP001392437"/>
    </source>
</evidence>
<dbReference type="InterPro" id="IPR056884">
    <property type="entry name" value="NPHP3-like_N"/>
</dbReference>
<keyword evidence="9" id="KW-0653">Protein transport</keyword>
<evidence type="ECO:0000256" key="5">
    <source>
        <dbReference type="ARBA" id="ARBA00022737"/>
    </source>
</evidence>
<comment type="caution">
    <text evidence="13">The sequence shown here is derived from an EMBL/GenBank/DDBJ whole genome shotgun (WGS) entry which is preliminary data.</text>
</comment>
<comment type="similarity">
    <text evidence="9">Belongs to the GPI inositol-deacylase family.</text>
</comment>
<comment type="function">
    <text evidence="1 9">Involved in inositol deacylation of GPI-anchored proteins which plays important roles in the quality control and ER-associated degradation of GPI-anchored proteins.</text>
</comment>
<evidence type="ECO:0000313" key="13">
    <source>
        <dbReference type="EMBL" id="KAK8130795.1"/>
    </source>
</evidence>
<keyword evidence="8 9" id="KW-0472">Membrane</keyword>
<comment type="subcellular location">
    <subcellularLocation>
        <location evidence="9">Endoplasmic reticulum membrane</location>
    </subcellularLocation>
    <subcellularLocation>
        <location evidence="3">Membrane</location>
    </subcellularLocation>
    <subcellularLocation>
        <location evidence="2">Mitochondrion</location>
    </subcellularLocation>
</comment>
<feature type="domain" description="Nephrocystin 3-like N-terminal" evidence="12">
    <location>
        <begin position="295"/>
        <end position="352"/>
    </location>
</feature>
<keyword evidence="9" id="KW-0378">Hydrolase</keyword>
<dbReference type="Pfam" id="PF24883">
    <property type="entry name" value="NPHP3_N"/>
    <property type="match status" value="1"/>
</dbReference>
<dbReference type="InterPro" id="IPR012908">
    <property type="entry name" value="PGAP1-ab_dom-like"/>
</dbReference>
<feature type="compositionally biased region" description="Low complexity" evidence="10">
    <location>
        <begin position="55"/>
        <end position="65"/>
    </location>
</feature>
<sequence length="405" mass="44387">MADKVPWPRHRDSSSEEHASRSSSAGESQSEVGPLARPTTLPNRSHFTRHFSLRQTSSQSSDSTDVSPTGPLGLTTVHRPPSGDISTAHIVFVHGLGGGSEHTWSKNGVLWPRDLLPKQAPFRGASVHIFGYDSDFKKSSTLNIQDFSKPLLNSLLSNPGIHDADSSIIFVGHSMGGLVMKQTYIMAKQMPAYNNAATRITAIIFIATPHTGSELTPILERLFRMTSGLKPYLEDLRRNSNTLQTINTLFPAHAADLMIHSFYETYALSIGGLRDVMIVPKADAVLNYAHEQSALLGPPGCGKSCIAGHIVDELEIANHQCCFYFFKHGDKTRSSMENFLLSMTWQMFHFAPPADWLRTNNAPLIRVTKLGDILFAVKGEVAVVRKGLNRAVGGRHSTITGETMA</sequence>
<proteinExistence type="inferred from homology"/>